<keyword evidence="6 7" id="KW-0472">Membrane</keyword>
<evidence type="ECO:0000256" key="3">
    <source>
        <dbReference type="ARBA" id="ARBA00022519"/>
    </source>
</evidence>
<dbReference type="InterPro" id="IPR004681">
    <property type="entry name" value="TRAP_DctM"/>
</dbReference>
<dbReference type="PANTHER" id="PTHR33362">
    <property type="entry name" value="SIALIC ACID TRAP TRANSPORTER PERMEASE PROTEIN SIAT-RELATED"/>
    <property type="match status" value="1"/>
</dbReference>
<evidence type="ECO:0000256" key="4">
    <source>
        <dbReference type="ARBA" id="ARBA00022692"/>
    </source>
</evidence>
<keyword evidence="5 7" id="KW-1133">Transmembrane helix</keyword>
<keyword evidence="10" id="KW-1185">Reference proteome</keyword>
<dbReference type="Pfam" id="PF06808">
    <property type="entry name" value="DctM"/>
    <property type="match status" value="1"/>
</dbReference>
<protein>
    <recommendedName>
        <fullName evidence="7">TRAP transporter large permease protein</fullName>
    </recommendedName>
</protein>
<gene>
    <name evidence="9" type="ORF">EYE42_12865</name>
</gene>
<keyword evidence="3 7" id="KW-0997">Cell inner membrane</keyword>
<dbReference type="OrthoDB" id="9790209at2"/>
<evidence type="ECO:0000256" key="7">
    <source>
        <dbReference type="RuleBase" id="RU369079"/>
    </source>
</evidence>
<comment type="caution">
    <text evidence="9">The sequence shown here is derived from an EMBL/GenBank/DDBJ whole genome shotgun (WGS) entry which is preliminary data.</text>
</comment>
<comment type="subunit">
    <text evidence="7">The complex comprises the extracytoplasmic solute receptor protein and the two transmembrane proteins.</text>
</comment>
<proteinExistence type="inferred from homology"/>
<dbReference type="PIRSF" id="PIRSF006066">
    <property type="entry name" value="HI0050"/>
    <property type="match status" value="1"/>
</dbReference>
<sequence length="424" mass="44767">MILVLLGFLLIGLPVGIAFSLFILIQPERWNVSLDYAAQTTLDALLVYPFLAIPLFMLAGELMTQGGLTRQLVGVSKRMMAHVPASMGHIMIGASAMMGAVTGSSVAAVAAIGRALGPEMLQRGYKPGYVGALNASAGLLGVLLPPSIPLILYGSAVGASITQLFLATLLPGLIFVVAIMAVHALRARHVLENGIEHEAPSATASRTFAAEFLSALPALFMPVMVLGGIYTGIFTPTEAAGVAAVYALLYIVVSRSVGSRQLGDAFVRAAISAAAVMFIIGFTTIFNRALTLEQIPQDLATFAIDLTQNPLLFLLLVNLALLVVGMFMETSAAILLMGPLLAPAATQYGIDPIHFGIIVVINIEIGLLTPPLAANLYVASLTNRIPIMALLRQIGWFLLACLVMLAAITYVPGIALWYRILPGY</sequence>
<dbReference type="Proteomes" id="UP000293520">
    <property type="component" value="Unassembled WGS sequence"/>
</dbReference>
<keyword evidence="2" id="KW-1003">Cell membrane</keyword>
<feature type="transmembrane region" description="Helical" evidence="7">
    <location>
        <begin position="164"/>
        <end position="185"/>
    </location>
</feature>
<comment type="subcellular location">
    <subcellularLocation>
        <location evidence="1 7">Cell inner membrane</location>
        <topology evidence="1 7">Multi-pass membrane protein</topology>
    </subcellularLocation>
</comment>
<dbReference type="GO" id="GO:0022857">
    <property type="term" value="F:transmembrane transporter activity"/>
    <property type="evidence" value="ECO:0007669"/>
    <property type="project" value="UniProtKB-UniRule"/>
</dbReference>
<feature type="transmembrane region" description="Helical" evidence="7">
    <location>
        <begin position="353"/>
        <end position="374"/>
    </location>
</feature>
<evidence type="ECO:0000313" key="9">
    <source>
        <dbReference type="EMBL" id="TBN38315.1"/>
    </source>
</evidence>
<evidence type="ECO:0000256" key="6">
    <source>
        <dbReference type="ARBA" id="ARBA00023136"/>
    </source>
</evidence>
<accession>A0A4Q9G0D6</accession>
<keyword evidence="4 7" id="KW-0812">Transmembrane</keyword>
<evidence type="ECO:0000313" key="10">
    <source>
        <dbReference type="Proteomes" id="UP000293520"/>
    </source>
</evidence>
<feature type="domain" description="TRAP C4-dicarboxylate transport system permease DctM subunit" evidence="8">
    <location>
        <begin position="3"/>
        <end position="414"/>
    </location>
</feature>
<dbReference type="GO" id="GO:0005886">
    <property type="term" value="C:plasma membrane"/>
    <property type="evidence" value="ECO:0007669"/>
    <property type="project" value="UniProtKB-SubCell"/>
</dbReference>
<dbReference type="NCBIfam" id="TIGR00786">
    <property type="entry name" value="dctM"/>
    <property type="match status" value="1"/>
</dbReference>
<comment type="function">
    <text evidence="7">Part of the tripartite ATP-independent periplasmic (TRAP) transport system.</text>
</comment>
<name>A0A4Q9G0D6_9RHOB</name>
<dbReference type="AlphaFoldDB" id="A0A4Q9G0D6"/>
<organism evidence="9 10">
    <name type="scientific">Paracoccus subflavus</name>
    <dbReference type="NCBI Taxonomy" id="2528244"/>
    <lineage>
        <taxon>Bacteria</taxon>
        <taxon>Pseudomonadati</taxon>
        <taxon>Pseudomonadota</taxon>
        <taxon>Alphaproteobacteria</taxon>
        <taxon>Rhodobacterales</taxon>
        <taxon>Paracoccaceae</taxon>
        <taxon>Paracoccus</taxon>
    </lineage>
</organism>
<reference evidence="9 10" key="1">
    <citation type="submission" date="2019-02" db="EMBL/GenBank/DDBJ databases">
        <title>Paracoccus subflavus sp. nov., isolated from marine sediment of the Pacific Ocean.</title>
        <authorList>
            <person name="Zhang G."/>
        </authorList>
    </citation>
    <scope>NUCLEOTIDE SEQUENCE [LARGE SCALE GENOMIC DNA]</scope>
    <source>
        <strain evidence="9 10">GY0581</strain>
    </source>
</reference>
<dbReference type="PANTHER" id="PTHR33362:SF2">
    <property type="entry name" value="TRAP TRANSPORTER LARGE PERMEASE PROTEIN"/>
    <property type="match status" value="1"/>
</dbReference>
<dbReference type="InterPro" id="IPR010656">
    <property type="entry name" value="DctM"/>
</dbReference>
<keyword evidence="7" id="KW-0813">Transport</keyword>
<evidence type="ECO:0000256" key="2">
    <source>
        <dbReference type="ARBA" id="ARBA00022475"/>
    </source>
</evidence>
<evidence type="ECO:0000256" key="1">
    <source>
        <dbReference type="ARBA" id="ARBA00004429"/>
    </source>
</evidence>
<feature type="transmembrane region" description="Helical" evidence="7">
    <location>
        <begin position="265"/>
        <end position="286"/>
    </location>
</feature>
<feature type="transmembrane region" description="Helical" evidence="7">
    <location>
        <begin position="44"/>
        <end position="64"/>
    </location>
</feature>
<evidence type="ECO:0000256" key="5">
    <source>
        <dbReference type="ARBA" id="ARBA00022989"/>
    </source>
</evidence>
<feature type="transmembrane region" description="Helical" evidence="7">
    <location>
        <begin position="132"/>
        <end position="152"/>
    </location>
</feature>
<comment type="similarity">
    <text evidence="7">Belongs to the TRAP transporter large permease family.</text>
</comment>
<evidence type="ECO:0000259" key="8">
    <source>
        <dbReference type="Pfam" id="PF06808"/>
    </source>
</evidence>
<feature type="transmembrane region" description="Helical" evidence="7">
    <location>
        <begin position="394"/>
        <end position="418"/>
    </location>
</feature>
<feature type="transmembrane region" description="Helical" evidence="7">
    <location>
        <begin position="85"/>
        <end position="112"/>
    </location>
</feature>
<feature type="transmembrane region" description="Helical" evidence="7">
    <location>
        <begin position="311"/>
        <end position="341"/>
    </location>
</feature>
<comment type="caution">
    <text evidence="7">Lacks conserved residue(s) required for the propagation of feature annotation.</text>
</comment>
<dbReference type="EMBL" id="SISK01000010">
    <property type="protein sequence ID" value="TBN38315.1"/>
    <property type="molecule type" value="Genomic_DNA"/>
</dbReference>
<feature type="transmembrane region" description="Helical" evidence="7">
    <location>
        <begin position="229"/>
        <end position="253"/>
    </location>
</feature>
<dbReference type="RefSeq" id="WP_130991725.1">
    <property type="nucleotide sequence ID" value="NZ_SISK01000010.1"/>
</dbReference>